<gene>
    <name evidence="2" type="primary">RvY_07003-1</name>
    <name evidence="2" type="synonym">RvY_07003.1</name>
    <name evidence="2" type="ORF">RvY_07003</name>
</gene>
<dbReference type="AlphaFoldDB" id="A0A1D1V3U3"/>
<proteinExistence type="predicted"/>
<sequence length="127" mass="14473">MLEESTGAIPTDMKLVFVNPTTNHREVFHNSMTLHAADFGILEKHDDASDLEPPFHLMLYLRDRNGQFMKETGVKHFSETDLTNPTDRRIRSGADASALVQPPVAVKHHNEPKDRPNDNLRDQSRML</sequence>
<evidence type="ECO:0000256" key="1">
    <source>
        <dbReference type="SAM" id="MobiDB-lite"/>
    </source>
</evidence>
<feature type="compositionally biased region" description="Basic and acidic residues" evidence="1">
    <location>
        <begin position="108"/>
        <end position="127"/>
    </location>
</feature>
<protein>
    <submittedName>
        <fullName evidence="2">Uncharacterized protein</fullName>
    </submittedName>
</protein>
<evidence type="ECO:0000313" key="2">
    <source>
        <dbReference type="EMBL" id="GAU95375.1"/>
    </source>
</evidence>
<dbReference type="Proteomes" id="UP000186922">
    <property type="component" value="Unassembled WGS sequence"/>
</dbReference>
<name>A0A1D1V3U3_RAMVA</name>
<evidence type="ECO:0000313" key="3">
    <source>
        <dbReference type="Proteomes" id="UP000186922"/>
    </source>
</evidence>
<comment type="caution">
    <text evidence="2">The sequence shown here is derived from an EMBL/GenBank/DDBJ whole genome shotgun (WGS) entry which is preliminary data.</text>
</comment>
<keyword evidence="3" id="KW-1185">Reference proteome</keyword>
<organism evidence="2 3">
    <name type="scientific">Ramazzottius varieornatus</name>
    <name type="common">Water bear</name>
    <name type="synonym">Tardigrade</name>
    <dbReference type="NCBI Taxonomy" id="947166"/>
    <lineage>
        <taxon>Eukaryota</taxon>
        <taxon>Metazoa</taxon>
        <taxon>Ecdysozoa</taxon>
        <taxon>Tardigrada</taxon>
        <taxon>Eutardigrada</taxon>
        <taxon>Parachela</taxon>
        <taxon>Hypsibioidea</taxon>
        <taxon>Ramazzottiidae</taxon>
        <taxon>Ramazzottius</taxon>
    </lineage>
</organism>
<accession>A0A1D1V3U3</accession>
<feature type="region of interest" description="Disordered" evidence="1">
    <location>
        <begin position="79"/>
        <end position="127"/>
    </location>
</feature>
<reference evidence="2 3" key="1">
    <citation type="journal article" date="2016" name="Nat. Commun.">
        <title>Extremotolerant tardigrade genome and improved radiotolerance of human cultured cells by tardigrade-unique protein.</title>
        <authorList>
            <person name="Hashimoto T."/>
            <person name="Horikawa D.D."/>
            <person name="Saito Y."/>
            <person name="Kuwahara H."/>
            <person name="Kozuka-Hata H."/>
            <person name="Shin-I T."/>
            <person name="Minakuchi Y."/>
            <person name="Ohishi K."/>
            <person name="Motoyama A."/>
            <person name="Aizu T."/>
            <person name="Enomoto A."/>
            <person name="Kondo K."/>
            <person name="Tanaka S."/>
            <person name="Hara Y."/>
            <person name="Koshikawa S."/>
            <person name="Sagara H."/>
            <person name="Miura T."/>
            <person name="Yokobori S."/>
            <person name="Miyagawa K."/>
            <person name="Suzuki Y."/>
            <person name="Kubo T."/>
            <person name="Oyama M."/>
            <person name="Kohara Y."/>
            <person name="Fujiyama A."/>
            <person name="Arakawa K."/>
            <person name="Katayama T."/>
            <person name="Toyoda A."/>
            <person name="Kunieda T."/>
        </authorList>
    </citation>
    <scope>NUCLEOTIDE SEQUENCE [LARGE SCALE GENOMIC DNA]</scope>
    <source>
        <strain evidence="2 3">YOKOZUNA-1</strain>
    </source>
</reference>
<dbReference type="EMBL" id="BDGG01000003">
    <property type="protein sequence ID" value="GAU95375.1"/>
    <property type="molecule type" value="Genomic_DNA"/>
</dbReference>